<dbReference type="EMBL" id="QVQA01000020">
    <property type="protein sequence ID" value="KAF5100581.1"/>
    <property type="molecule type" value="Genomic_DNA"/>
</dbReference>
<dbReference type="Proteomes" id="UP000744676">
    <property type="component" value="Unassembled WGS sequence"/>
</dbReference>
<accession>A0ACB6V7R3</accession>
<evidence type="ECO:0000313" key="1">
    <source>
        <dbReference type="EMBL" id="KAF5100581.1"/>
    </source>
</evidence>
<sequence>MDRITKEILTGANLNYTFDQAVVFSSIAQSILYHVGATFESMPFFNEVSEDIKARQEGKVWFTPIDVFTYPEHKEKSFLEDLAQVKGAPQLPEYNAENKHLVKAIDETELMSVLSAAISEFHPSISLHMDLSVPGGNYPVLRVPTFPFQLYQLQANGGDSGNGDGSRARSLKQLNSKLLSVRSNTSTKGTGTPKPQDPPVEFTAHTTDTNGARIRASSMLGSRSVHTIADLRRDFSPRVEDLKRAAESGYQVRTGGYSMSSSTTSAESVDDIKSFKSLKKFDVASFLSSL</sequence>
<organism evidence="1 2">
    <name type="scientific">Geotrichum galactomycetum</name>
    <dbReference type="NCBI Taxonomy" id="27317"/>
    <lineage>
        <taxon>Eukaryota</taxon>
        <taxon>Fungi</taxon>
        <taxon>Dikarya</taxon>
        <taxon>Ascomycota</taxon>
        <taxon>Saccharomycotina</taxon>
        <taxon>Dipodascomycetes</taxon>
        <taxon>Dipodascales</taxon>
        <taxon>Dipodascaceae</taxon>
        <taxon>Geotrichum</taxon>
    </lineage>
</organism>
<reference evidence="1 2" key="1">
    <citation type="journal article" date="2020" name="Front. Microbiol.">
        <title>Phenotypic and Genetic Characterization of the Cheese Ripening Yeast Geotrichum candidum.</title>
        <authorList>
            <person name="Perkins V."/>
            <person name="Vignola S."/>
            <person name="Lessard M.H."/>
            <person name="Plante P.L."/>
            <person name="Corbeil J."/>
            <person name="Dugat-Bony E."/>
            <person name="Frenette M."/>
            <person name="Labrie S."/>
        </authorList>
    </citation>
    <scope>NUCLEOTIDE SEQUENCE [LARGE SCALE GENOMIC DNA]</scope>
    <source>
        <strain evidence="1 2">LMA-1147</strain>
    </source>
</reference>
<name>A0ACB6V7R3_9ASCO</name>
<proteinExistence type="predicted"/>
<evidence type="ECO:0000313" key="2">
    <source>
        <dbReference type="Proteomes" id="UP000744676"/>
    </source>
</evidence>
<protein>
    <submittedName>
        <fullName evidence="1">Uncharacterized protein</fullName>
    </submittedName>
</protein>
<gene>
    <name evidence="1" type="ORF">D0Z00_001200</name>
</gene>
<comment type="caution">
    <text evidence="1">The sequence shown here is derived from an EMBL/GenBank/DDBJ whole genome shotgun (WGS) entry which is preliminary data.</text>
</comment>
<keyword evidence="2" id="KW-1185">Reference proteome</keyword>